<feature type="transmembrane region" description="Helical" evidence="1">
    <location>
        <begin position="129"/>
        <end position="147"/>
    </location>
</feature>
<dbReference type="EMBL" id="CAJVPY010000040">
    <property type="protein sequence ID" value="CAG8446074.1"/>
    <property type="molecule type" value="Genomic_DNA"/>
</dbReference>
<feature type="transmembrane region" description="Helical" evidence="1">
    <location>
        <begin position="52"/>
        <end position="74"/>
    </location>
</feature>
<reference evidence="2" key="1">
    <citation type="submission" date="2021-06" db="EMBL/GenBank/DDBJ databases">
        <authorList>
            <person name="Kallberg Y."/>
            <person name="Tangrot J."/>
            <person name="Rosling A."/>
        </authorList>
    </citation>
    <scope>NUCLEOTIDE SEQUENCE</scope>
    <source>
        <strain evidence="2">MA453B</strain>
    </source>
</reference>
<keyword evidence="1" id="KW-0472">Membrane</keyword>
<name>A0A9N8YNP1_9GLOM</name>
<evidence type="ECO:0000256" key="1">
    <source>
        <dbReference type="SAM" id="Phobius"/>
    </source>
</evidence>
<evidence type="ECO:0000313" key="2">
    <source>
        <dbReference type="EMBL" id="CAG8446074.1"/>
    </source>
</evidence>
<protein>
    <submittedName>
        <fullName evidence="2">21145_t:CDS:1</fullName>
    </submittedName>
</protein>
<feature type="transmembrane region" description="Helical" evidence="1">
    <location>
        <begin position="12"/>
        <end position="31"/>
    </location>
</feature>
<gene>
    <name evidence="2" type="ORF">DERYTH_LOCUS214</name>
</gene>
<evidence type="ECO:0000313" key="3">
    <source>
        <dbReference type="Proteomes" id="UP000789405"/>
    </source>
</evidence>
<proteinExistence type="predicted"/>
<sequence length="202" mass="22387">MLLESLLNLTSSNSVELIVTIIVLDFVFSLGESKFLLKNKLEQEFSLAAAQMTYSVLTLACISLVLPSTFRLLINYSFSNIPTIIVNDKILHISYGASIVEQIDKEEKELKAYKPDIVINFANCNDGDYYFFKIVTFIALVLLPIVGHGAKYANAVNTVSKNKMDSVLIISVGSSTSEESNCAKILESEIILVFKIVYPSQN</sequence>
<dbReference type="Proteomes" id="UP000789405">
    <property type="component" value="Unassembled WGS sequence"/>
</dbReference>
<organism evidence="2 3">
    <name type="scientific">Dentiscutata erythropus</name>
    <dbReference type="NCBI Taxonomy" id="1348616"/>
    <lineage>
        <taxon>Eukaryota</taxon>
        <taxon>Fungi</taxon>
        <taxon>Fungi incertae sedis</taxon>
        <taxon>Mucoromycota</taxon>
        <taxon>Glomeromycotina</taxon>
        <taxon>Glomeromycetes</taxon>
        <taxon>Diversisporales</taxon>
        <taxon>Gigasporaceae</taxon>
        <taxon>Dentiscutata</taxon>
    </lineage>
</organism>
<keyword evidence="1" id="KW-0812">Transmembrane</keyword>
<accession>A0A9N8YNP1</accession>
<comment type="caution">
    <text evidence="2">The sequence shown here is derived from an EMBL/GenBank/DDBJ whole genome shotgun (WGS) entry which is preliminary data.</text>
</comment>
<keyword evidence="3" id="KW-1185">Reference proteome</keyword>
<dbReference type="OrthoDB" id="1699231at2759"/>
<keyword evidence="1" id="KW-1133">Transmembrane helix</keyword>
<dbReference type="AlphaFoldDB" id="A0A9N8YNP1"/>